<comment type="cofactor">
    <cofactor evidence="1">
        <name>Zn(2+)</name>
        <dbReference type="ChEBI" id="CHEBI:29105"/>
    </cofactor>
</comment>
<dbReference type="GO" id="GO:0005615">
    <property type="term" value="C:extracellular space"/>
    <property type="evidence" value="ECO:0007669"/>
    <property type="project" value="TreeGrafter"/>
</dbReference>
<evidence type="ECO:0000256" key="5">
    <source>
        <dbReference type="ARBA" id="ARBA00022833"/>
    </source>
</evidence>
<keyword evidence="4" id="KW-0378">Hydrolase</keyword>
<evidence type="ECO:0000256" key="8">
    <source>
        <dbReference type="SAM" id="SignalP"/>
    </source>
</evidence>
<comment type="similarity">
    <text evidence="2 7">Belongs to the peptidase M14 family.</text>
</comment>
<feature type="active site" description="Proton donor/acceptor" evidence="7">
    <location>
        <position position="306"/>
    </location>
</feature>
<evidence type="ECO:0000259" key="9">
    <source>
        <dbReference type="PROSITE" id="PS52035"/>
    </source>
</evidence>
<dbReference type="AlphaFoldDB" id="A0A429XDS9"/>
<dbReference type="EMBL" id="QYTW02000001">
    <property type="protein sequence ID" value="RST61608.1"/>
    <property type="molecule type" value="Genomic_DNA"/>
</dbReference>
<dbReference type="SUPFAM" id="SSF53187">
    <property type="entry name" value="Zn-dependent exopeptidases"/>
    <property type="match status" value="1"/>
</dbReference>
<organism evidence="11 12">
    <name type="scientific">Siminovitchia terrae</name>
    <name type="common">Bacillus terrae</name>
    <dbReference type="NCBI Taxonomy" id="1914933"/>
    <lineage>
        <taxon>Bacteria</taxon>
        <taxon>Bacillati</taxon>
        <taxon>Bacillota</taxon>
        <taxon>Bacilli</taxon>
        <taxon>Bacillales</taxon>
        <taxon>Bacillaceae</taxon>
        <taxon>Siminovitchia</taxon>
    </lineage>
</organism>
<evidence type="ECO:0000313" key="13">
    <source>
        <dbReference type="Proteomes" id="UP000680670"/>
    </source>
</evidence>
<evidence type="ECO:0000256" key="4">
    <source>
        <dbReference type="ARBA" id="ARBA00022801"/>
    </source>
</evidence>
<proteinExistence type="inferred from homology"/>
<name>A0A429XDS9_SIMTE</name>
<dbReference type="Pfam" id="PF22888">
    <property type="entry name" value="FIMAH"/>
    <property type="match status" value="1"/>
</dbReference>
<feature type="domain" description="Peptidase M14" evidence="9">
    <location>
        <begin position="34"/>
        <end position="334"/>
    </location>
</feature>
<sequence length="477" mass="53204">MLKRRVFLVVAALFLVFTSSGMAGAESESIVGSNVILYDEMVDILGQLEEQSNGKLDVFTLKEIGIEEGRSETGKDLYVAKIGNGDRNVWVQGRIHGNEPYGTNATLRLIENLINEKDASYKEILNELTIYFIPMYNVDGANRDQRGTILYDHETGEPKLNDRGQTISVDLNRDWVDGGFAAIESVGYYKLWTQIKPEFMMDIHHQGNKNFYGTNIPVTLSLGISLNPGGPTIPNIKGGEYEDSTRQAMVTVFDALKPYKEFTVDQYITGSNVIDIRGGVSSGMMLAINYEGLNNEGHSNPAVFLETSGQFLDGEREPLIQQNIIATHAFLSGLASGDLYKADPKRWNEVPIRPISGFNTDYQGVIPINPPRPEIPVKVSADHMKALVERYEEIGKFSNKDAAQTLKTHATALKHYEETGQYDKVIKHLDGFNKLIDQQKKNNLITQGTHQMLKSNSDYLKVLMEKQKNQSLGDNAS</sequence>
<comment type="caution">
    <text evidence="11">The sequence shown here is derived from an EMBL/GenBank/DDBJ whole genome shotgun (WGS) entry which is preliminary data.</text>
</comment>
<dbReference type="InterPro" id="IPR054470">
    <property type="entry name" value="FIMAH_dom"/>
</dbReference>
<gene>
    <name evidence="11" type="ORF">D5F11_001660</name>
    <name evidence="10" type="ORF">J6TS1_31080</name>
</gene>
<reference evidence="10 13" key="2">
    <citation type="submission" date="2021-03" db="EMBL/GenBank/DDBJ databases">
        <title>Antimicrobial resistance genes in bacteria isolated from Japanese honey, and their potential for conferring macrolide and lincosamide resistance in the American foulbrood pathogen Paenibacillus larvae.</title>
        <authorList>
            <person name="Okamoto M."/>
            <person name="Kumagai M."/>
            <person name="Kanamori H."/>
            <person name="Takamatsu D."/>
        </authorList>
    </citation>
    <scope>NUCLEOTIDE SEQUENCE [LARGE SCALE GENOMIC DNA]</scope>
    <source>
        <strain evidence="10 13">J6TS1</strain>
    </source>
</reference>
<dbReference type="Proteomes" id="UP000680670">
    <property type="component" value="Unassembled WGS sequence"/>
</dbReference>
<dbReference type="GO" id="GO:0008270">
    <property type="term" value="F:zinc ion binding"/>
    <property type="evidence" value="ECO:0007669"/>
    <property type="project" value="InterPro"/>
</dbReference>
<keyword evidence="6" id="KW-0482">Metalloprotease</keyword>
<dbReference type="PANTHER" id="PTHR11705:SF143">
    <property type="entry name" value="SLL0236 PROTEIN"/>
    <property type="match status" value="1"/>
</dbReference>
<dbReference type="PANTHER" id="PTHR11705">
    <property type="entry name" value="PROTEASE FAMILY M14 CARBOXYPEPTIDASE A,B"/>
    <property type="match status" value="1"/>
</dbReference>
<evidence type="ECO:0000256" key="3">
    <source>
        <dbReference type="ARBA" id="ARBA00022670"/>
    </source>
</evidence>
<evidence type="ECO:0000313" key="10">
    <source>
        <dbReference type="EMBL" id="GIN97238.1"/>
    </source>
</evidence>
<keyword evidence="13" id="KW-1185">Reference proteome</keyword>
<dbReference type="GO" id="GO:0004181">
    <property type="term" value="F:metallocarboxypeptidase activity"/>
    <property type="evidence" value="ECO:0007669"/>
    <property type="project" value="InterPro"/>
</dbReference>
<keyword evidence="3" id="KW-0645">Protease</keyword>
<reference evidence="11 12" key="1">
    <citation type="submission" date="2018-12" db="EMBL/GenBank/DDBJ databases">
        <authorList>
            <person name="Sun L."/>
            <person name="Chen Z."/>
        </authorList>
    </citation>
    <scope>NUCLEOTIDE SEQUENCE [LARGE SCALE GENOMIC DNA]</scope>
    <source>
        <strain evidence="11 12">LMG 29736</strain>
    </source>
</reference>
<dbReference type="InterPro" id="IPR000834">
    <property type="entry name" value="Peptidase_M14"/>
</dbReference>
<feature type="chain" id="PRO_5019214291" evidence="8">
    <location>
        <begin position="26"/>
        <end position="477"/>
    </location>
</feature>
<evidence type="ECO:0000256" key="7">
    <source>
        <dbReference type="PROSITE-ProRule" id="PRU01379"/>
    </source>
</evidence>
<keyword evidence="5" id="KW-0862">Zinc</keyword>
<dbReference type="GO" id="GO:0006508">
    <property type="term" value="P:proteolysis"/>
    <property type="evidence" value="ECO:0007669"/>
    <property type="project" value="UniProtKB-KW"/>
</dbReference>
<evidence type="ECO:0000256" key="2">
    <source>
        <dbReference type="ARBA" id="ARBA00005988"/>
    </source>
</evidence>
<dbReference type="EMBL" id="BORJ01000008">
    <property type="protein sequence ID" value="GIN97238.1"/>
    <property type="molecule type" value="Genomic_DNA"/>
</dbReference>
<evidence type="ECO:0000256" key="1">
    <source>
        <dbReference type="ARBA" id="ARBA00001947"/>
    </source>
</evidence>
<dbReference type="PROSITE" id="PS52035">
    <property type="entry name" value="PEPTIDASE_M14"/>
    <property type="match status" value="1"/>
</dbReference>
<evidence type="ECO:0000313" key="12">
    <source>
        <dbReference type="Proteomes" id="UP000287296"/>
    </source>
</evidence>
<dbReference type="OrthoDB" id="9758209at2"/>
<accession>A0A429XDS9</accession>
<dbReference type="Proteomes" id="UP000287296">
    <property type="component" value="Unassembled WGS sequence"/>
</dbReference>
<dbReference type="RefSeq" id="WP_120115797.1">
    <property type="nucleotide sequence ID" value="NZ_BORI01000004.1"/>
</dbReference>
<feature type="signal peptide" evidence="8">
    <location>
        <begin position="1"/>
        <end position="25"/>
    </location>
</feature>
<dbReference type="Pfam" id="PF00246">
    <property type="entry name" value="Peptidase_M14"/>
    <property type="match status" value="1"/>
</dbReference>
<protein>
    <submittedName>
        <fullName evidence="11">Tat (Twin-arginine translocation) pathway signal sequence</fullName>
    </submittedName>
</protein>
<evidence type="ECO:0000313" key="11">
    <source>
        <dbReference type="EMBL" id="RST61608.1"/>
    </source>
</evidence>
<keyword evidence="8" id="KW-0732">Signal</keyword>
<evidence type="ECO:0000256" key="6">
    <source>
        <dbReference type="ARBA" id="ARBA00023049"/>
    </source>
</evidence>
<dbReference type="Gene3D" id="3.40.630.10">
    <property type="entry name" value="Zn peptidases"/>
    <property type="match status" value="1"/>
</dbReference>